<evidence type="ECO:0000256" key="1">
    <source>
        <dbReference type="SAM" id="MobiDB-lite"/>
    </source>
</evidence>
<evidence type="ECO:0000313" key="3">
    <source>
        <dbReference type="Proteomes" id="UP000324222"/>
    </source>
</evidence>
<organism evidence="2 3">
    <name type="scientific">Portunus trituberculatus</name>
    <name type="common">Swimming crab</name>
    <name type="synonym">Neptunus trituberculatus</name>
    <dbReference type="NCBI Taxonomy" id="210409"/>
    <lineage>
        <taxon>Eukaryota</taxon>
        <taxon>Metazoa</taxon>
        <taxon>Ecdysozoa</taxon>
        <taxon>Arthropoda</taxon>
        <taxon>Crustacea</taxon>
        <taxon>Multicrustacea</taxon>
        <taxon>Malacostraca</taxon>
        <taxon>Eumalacostraca</taxon>
        <taxon>Eucarida</taxon>
        <taxon>Decapoda</taxon>
        <taxon>Pleocyemata</taxon>
        <taxon>Brachyura</taxon>
        <taxon>Eubrachyura</taxon>
        <taxon>Portunoidea</taxon>
        <taxon>Portunidae</taxon>
        <taxon>Portuninae</taxon>
        <taxon>Portunus</taxon>
    </lineage>
</organism>
<feature type="region of interest" description="Disordered" evidence="1">
    <location>
        <begin position="1"/>
        <end position="23"/>
    </location>
</feature>
<accession>A0A5B7HIK8</accession>
<dbReference type="EMBL" id="VSRR010029310">
    <property type="protein sequence ID" value="MPC69375.1"/>
    <property type="molecule type" value="Genomic_DNA"/>
</dbReference>
<reference evidence="2 3" key="1">
    <citation type="submission" date="2019-05" db="EMBL/GenBank/DDBJ databases">
        <title>Another draft genome of Portunus trituberculatus and its Hox gene families provides insights of decapod evolution.</title>
        <authorList>
            <person name="Jeong J.-H."/>
            <person name="Song I."/>
            <person name="Kim S."/>
            <person name="Choi T."/>
            <person name="Kim D."/>
            <person name="Ryu S."/>
            <person name="Kim W."/>
        </authorList>
    </citation>
    <scope>NUCLEOTIDE SEQUENCE [LARGE SCALE GENOMIC DNA]</scope>
    <source>
        <tissue evidence="2">Muscle</tissue>
    </source>
</reference>
<proteinExistence type="predicted"/>
<dbReference type="Proteomes" id="UP000324222">
    <property type="component" value="Unassembled WGS sequence"/>
</dbReference>
<comment type="caution">
    <text evidence="2">The sequence shown here is derived from an EMBL/GenBank/DDBJ whole genome shotgun (WGS) entry which is preliminary data.</text>
</comment>
<gene>
    <name evidence="2" type="ORF">E2C01_063598</name>
</gene>
<evidence type="ECO:0000313" key="2">
    <source>
        <dbReference type="EMBL" id="MPC69375.1"/>
    </source>
</evidence>
<dbReference type="AlphaFoldDB" id="A0A5B7HIK8"/>
<keyword evidence="3" id="KW-1185">Reference proteome</keyword>
<sequence>MAREAISNVCEGPGGPPDPDRATTICGGAPVAPCCPGISSTKGSTYRSFRKESRHLLED</sequence>
<protein>
    <submittedName>
        <fullName evidence="2">Uncharacterized protein</fullName>
    </submittedName>
</protein>
<name>A0A5B7HIK8_PORTR</name>